<evidence type="ECO:0000313" key="3">
    <source>
        <dbReference type="Proteomes" id="UP000016922"/>
    </source>
</evidence>
<dbReference type="KEGG" id="glz:GLAREA_06162"/>
<dbReference type="RefSeq" id="XP_008079767.1">
    <property type="nucleotide sequence ID" value="XM_008081576.1"/>
</dbReference>
<protein>
    <submittedName>
        <fullName evidence="2">Uncharacterized protein</fullName>
    </submittedName>
</protein>
<evidence type="ECO:0000313" key="2">
    <source>
        <dbReference type="EMBL" id="EPE33150.1"/>
    </source>
</evidence>
<feature type="region of interest" description="Disordered" evidence="1">
    <location>
        <begin position="34"/>
        <end position="75"/>
    </location>
</feature>
<evidence type="ECO:0000256" key="1">
    <source>
        <dbReference type="SAM" id="MobiDB-lite"/>
    </source>
</evidence>
<dbReference type="Proteomes" id="UP000016922">
    <property type="component" value="Unassembled WGS sequence"/>
</dbReference>
<name>S3D5W6_GLAL2</name>
<reference evidence="2 3" key="1">
    <citation type="journal article" date="2013" name="BMC Genomics">
        <title>Genomics-driven discovery of the pneumocandin biosynthetic gene cluster in the fungus Glarea lozoyensis.</title>
        <authorList>
            <person name="Chen L."/>
            <person name="Yue Q."/>
            <person name="Zhang X."/>
            <person name="Xiang M."/>
            <person name="Wang C."/>
            <person name="Li S."/>
            <person name="Che Y."/>
            <person name="Ortiz-Lopez F.J."/>
            <person name="Bills G.F."/>
            <person name="Liu X."/>
            <person name="An Z."/>
        </authorList>
    </citation>
    <scope>NUCLEOTIDE SEQUENCE [LARGE SCALE GENOMIC DNA]</scope>
    <source>
        <strain evidence="3">ATCC 20868 / MF5171</strain>
    </source>
</reference>
<dbReference type="EMBL" id="KE145358">
    <property type="protein sequence ID" value="EPE33150.1"/>
    <property type="molecule type" value="Genomic_DNA"/>
</dbReference>
<dbReference type="AlphaFoldDB" id="S3D5W6"/>
<keyword evidence="3" id="KW-1185">Reference proteome</keyword>
<accession>S3D5W6</accession>
<proteinExistence type="predicted"/>
<gene>
    <name evidence="2" type="ORF">GLAREA_06162</name>
</gene>
<dbReference type="GeneID" id="19465216"/>
<sequence length="75" mass="8888">MVLQKWRNRRQTVKELRSQDMELREQYLQMRAAEQKGLPTYDSLPQSNAMLEKMSDRQPATQHAEVRLSHTSSSR</sequence>
<dbReference type="HOGENOM" id="CLU_2671271_0_0_1"/>
<organism evidence="2 3">
    <name type="scientific">Glarea lozoyensis (strain ATCC 20868 / MF5171)</name>
    <dbReference type="NCBI Taxonomy" id="1116229"/>
    <lineage>
        <taxon>Eukaryota</taxon>
        <taxon>Fungi</taxon>
        <taxon>Dikarya</taxon>
        <taxon>Ascomycota</taxon>
        <taxon>Pezizomycotina</taxon>
        <taxon>Leotiomycetes</taxon>
        <taxon>Helotiales</taxon>
        <taxon>Helotiaceae</taxon>
        <taxon>Glarea</taxon>
    </lineage>
</organism>